<dbReference type="AlphaFoldDB" id="A0A813RHB5"/>
<reference evidence="1" key="1">
    <citation type="submission" date="2021-02" db="EMBL/GenBank/DDBJ databases">
        <authorList>
            <person name="Nowell W R."/>
        </authorList>
    </citation>
    <scope>NUCLEOTIDE SEQUENCE</scope>
</reference>
<accession>A0A813RHB5</accession>
<dbReference type="Proteomes" id="UP000663828">
    <property type="component" value="Unassembled WGS sequence"/>
</dbReference>
<dbReference type="EMBL" id="CAJNOJ010000197">
    <property type="protein sequence ID" value="CAF1276737.1"/>
    <property type="molecule type" value="Genomic_DNA"/>
</dbReference>
<comment type="caution">
    <text evidence="1">The sequence shown here is derived from an EMBL/GenBank/DDBJ whole genome shotgun (WGS) entry which is preliminary data.</text>
</comment>
<proteinExistence type="predicted"/>
<evidence type="ECO:0000313" key="3">
    <source>
        <dbReference type="Proteomes" id="UP000663828"/>
    </source>
</evidence>
<protein>
    <submittedName>
        <fullName evidence="1">Uncharacterized protein</fullName>
    </submittedName>
</protein>
<evidence type="ECO:0000313" key="2">
    <source>
        <dbReference type="EMBL" id="CAF1276737.1"/>
    </source>
</evidence>
<keyword evidence="3" id="KW-1185">Reference proteome</keyword>
<sequence>MENENKKDKLHLTLFEYAERQRLIYIEDEEFVPLSRYIQLKSIKSEWIQMDQTFSSSIESDEEFVTKLNFAANKYHNRVTQRFQQNSIEKSISNTKLLTLEEYAQRKKISREKYQCLDNQRLNKLIENIKQTFSSKQFIQTETFHSINKSFVGQIDLIEL</sequence>
<dbReference type="EMBL" id="CAJNOR010000064">
    <property type="protein sequence ID" value="CAF0781061.1"/>
    <property type="molecule type" value="Genomic_DNA"/>
</dbReference>
<name>A0A813RHB5_ADIRI</name>
<gene>
    <name evidence="2" type="ORF">EDS130_LOCUS29319</name>
    <name evidence="1" type="ORF">XAT740_LOCUS1973</name>
</gene>
<dbReference type="Proteomes" id="UP000663852">
    <property type="component" value="Unassembled WGS sequence"/>
</dbReference>
<dbReference type="OrthoDB" id="10583497at2759"/>
<evidence type="ECO:0000313" key="1">
    <source>
        <dbReference type="EMBL" id="CAF0781061.1"/>
    </source>
</evidence>
<organism evidence="1 3">
    <name type="scientific">Adineta ricciae</name>
    <name type="common">Rotifer</name>
    <dbReference type="NCBI Taxonomy" id="249248"/>
    <lineage>
        <taxon>Eukaryota</taxon>
        <taxon>Metazoa</taxon>
        <taxon>Spiralia</taxon>
        <taxon>Gnathifera</taxon>
        <taxon>Rotifera</taxon>
        <taxon>Eurotatoria</taxon>
        <taxon>Bdelloidea</taxon>
        <taxon>Adinetida</taxon>
        <taxon>Adinetidae</taxon>
        <taxon>Adineta</taxon>
    </lineage>
</organism>